<keyword evidence="2" id="KW-1185">Reference proteome</keyword>
<protein>
    <submittedName>
        <fullName evidence="1">Uncharacterized protein</fullName>
    </submittedName>
</protein>
<dbReference type="GeneID" id="17325988"/>
<evidence type="ECO:0000313" key="1">
    <source>
        <dbReference type="EMBL" id="CDF77584.1"/>
    </source>
</evidence>
<proteinExistence type="predicted"/>
<reference evidence="2" key="1">
    <citation type="journal article" date="2013" name="Proc. Natl. Acad. Sci. U.S.A.">
        <title>Genome structure and metabolic features in the red seaweed Chondrus crispus shed light on evolution of the Archaeplastida.</title>
        <authorList>
            <person name="Collen J."/>
            <person name="Porcel B."/>
            <person name="Carre W."/>
            <person name="Ball S.G."/>
            <person name="Chaparro C."/>
            <person name="Tonon T."/>
            <person name="Barbeyron T."/>
            <person name="Michel G."/>
            <person name="Noel B."/>
            <person name="Valentin K."/>
            <person name="Elias M."/>
            <person name="Artiguenave F."/>
            <person name="Arun A."/>
            <person name="Aury J.M."/>
            <person name="Barbosa-Neto J.F."/>
            <person name="Bothwell J.H."/>
            <person name="Bouget F.Y."/>
            <person name="Brillet L."/>
            <person name="Cabello-Hurtado F."/>
            <person name="Capella-Gutierrez S."/>
            <person name="Charrier B."/>
            <person name="Cladiere L."/>
            <person name="Cock J.M."/>
            <person name="Coelho S.M."/>
            <person name="Colleoni C."/>
            <person name="Czjzek M."/>
            <person name="Da Silva C."/>
            <person name="Delage L."/>
            <person name="Denoeud F."/>
            <person name="Deschamps P."/>
            <person name="Dittami S.M."/>
            <person name="Gabaldon T."/>
            <person name="Gachon C.M."/>
            <person name="Groisillier A."/>
            <person name="Herve C."/>
            <person name="Jabbari K."/>
            <person name="Katinka M."/>
            <person name="Kloareg B."/>
            <person name="Kowalczyk N."/>
            <person name="Labadie K."/>
            <person name="Leblanc C."/>
            <person name="Lopez P.J."/>
            <person name="McLachlan D.H."/>
            <person name="Meslet-Cladiere L."/>
            <person name="Moustafa A."/>
            <person name="Nehr Z."/>
            <person name="Nyvall Collen P."/>
            <person name="Panaud O."/>
            <person name="Partensky F."/>
            <person name="Poulain J."/>
            <person name="Rensing S.A."/>
            <person name="Rousvoal S."/>
            <person name="Samson G."/>
            <person name="Symeonidi A."/>
            <person name="Weissenbach J."/>
            <person name="Zambounis A."/>
            <person name="Wincker P."/>
            <person name="Boyen C."/>
        </authorList>
    </citation>
    <scope>NUCLEOTIDE SEQUENCE [LARGE SCALE GENOMIC DNA]</scope>
    <source>
        <strain evidence="2">cv. Stackhouse</strain>
    </source>
</reference>
<name>S0F3P1_CHOCR</name>
<organism evidence="1 2">
    <name type="scientific">Chondrus crispus</name>
    <name type="common">Carrageen Irish moss</name>
    <name type="synonym">Polymorpha crispa</name>
    <dbReference type="NCBI Taxonomy" id="2769"/>
    <lineage>
        <taxon>Eukaryota</taxon>
        <taxon>Rhodophyta</taxon>
        <taxon>Florideophyceae</taxon>
        <taxon>Rhodymeniophycidae</taxon>
        <taxon>Gigartinales</taxon>
        <taxon>Gigartinaceae</taxon>
        <taxon>Chondrus</taxon>
    </lineage>
</organism>
<dbReference type="KEGG" id="ccp:CHC_T00000973001"/>
<dbReference type="Gramene" id="CDF77584">
    <property type="protein sequence ID" value="CDF77584"/>
    <property type="gene ID" value="CHC_T00000973001"/>
</dbReference>
<sequence>MRKGFGKYAIARIVGNERRERRIALLSLKRFLESEGGRWTEENGVERAVIAMGDRIARLRDFQQVSL</sequence>
<dbReference type="AlphaFoldDB" id="S0F3P1"/>
<dbReference type="RefSeq" id="XP_005718268.1">
    <property type="nucleotide sequence ID" value="XM_005718211.1"/>
</dbReference>
<accession>S0F3P1</accession>
<dbReference type="EMBL" id="HG001927">
    <property type="protein sequence ID" value="CDF77584.1"/>
    <property type="molecule type" value="Genomic_DNA"/>
</dbReference>
<dbReference type="Proteomes" id="UP000012073">
    <property type="component" value="Unassembled WGS sequence"/>
</dbReference>
<gene>
    <name evidence="1" type="ORF">CHC_T00000973001</name>
</gene>
<evidence type="ECO:0000313" key="2">
    <source>
        <dbReference type="Proteomes" id="UP000012073"/>
    </source>
</evidence>